<dbReference type="GO" id="GO:0030246">
    <property type="term" value="F:carbohydrate binding"/>
    <property type="evidence" value="ECO:0007669"/>
    <property type="project" value="InterPro"/>
</dbReference>
<dbReference type="GO" id="GO:0006516">
    <property type="term" value="P:glycoprotein catabolic process"/>
    <property type="evidence" value="ECO:0007669"/>
    <property type="project" value="TreeGrafter"/>
</dbReference>
<gene>
    <name evidence="6" type="ORF">K489DRAFT_318357</name>
</gene>
<dbReference type="GO" id="GO:0005975">
    <property type="term" value="P:carbohydrate metabolic process"/>
    <property type="evidence" value="ECO:0007669"/>
    <property type="project" value="InterPro"/>
</dbReference>
<dbReference type="InterPro" id="IPR050883">
    <property type="entry name" value="PNGase"/>
</dbReference>
<dbReference type="GO" id="GO:0005634">
    <property type="term" value="C:nucleus"/>
    <property type="evidence" value="ECO:0007669"/>
    <property type="project" value="TreeGrafter"/>
</dbReference>
<proteinExistence type="predicted"/>
<dbReference type="PANTHER" id="PTHR12143">
    <property type="entry name" value="PEPTIDE N-GLYCANASE PNGASE -RELATED"/>
    <property type="match status" value="1"/>
</dbReference>
<evidence type="ECO:0000256" key="2">
    <source>
        <dbReference type="SAM" id="SignalP"/>
    </source>
</evidence>
<evidence type="ECO:0000313" key="5">
    <source>
        <dbReference type="Proteomes" id="UP000504637"/>
    </source>
</evidence>
<dbReference type="GeneID" id="54359111"/>
<reference evidence="6" key="2">
    <citation type="submission" date="2020-04" db="EMBL/GenBank/DDBJ databases">
        <authorList>
            <consortium name="NCBI Genome Project"/>
        </authorList>
    </citation>
    <scope>NUCLEOTIDE SEQUENCE</scope>
    <source>
        <strain evidence="6">CBS 342.82</strain>
    </source>
</reference>
<sequence>MHHLLCILAAFSQAAASYHEGVGVLRYVNPKIGTFGVTPNGNGGMIPSVSPPFGMTRWTPQTRENFISQCPYNDLDHFIHGFQATHQPAIWMGESGQVVLTPGLGDIRPLFVDHAHAFKKSDEISTPYVYEVTMDAEAVTSGYNLTESIYSPVPGGAQPVPGDVREGANGRTRRDEPARIYQESNPRFENLTIHTAMTATSHVGHLRFDFSKQVASGSTKHPYIFVQATRQNWTGHINIDPTRREVSGSNTQRQDYALGPDRAPGFASYFVSRFSEAVVAYGITYGDYVQDGMSDGSGTHLGAYVKFAETAHRVEVRTAISFISIEQARLNLEIEAPDSKSFDTAVEELKSDWLEKLNRVTIEGVNETSSEHDPRTIWYTGLFHALQYPADFSEPTTSEKNGLRKFYSGYTDSVHSAYDSYYQSWSIWDTFRAEHGLLTLFAPERVNSMVRSLLLIYDWTSRLPMWANIVETNIMIGTHVDAIIANALSRGFKDFDLIKAWQAVKKNAYEPPQNDTNLLYFDREGFTPAEARAGLTSYMSSIGYVPNDKWSESASRTLDYAYDDHAASIVATWAEDGESSEHLQHRSQSTYKNIFNAGTGFFEARNSNGTWAGPSQGWCEGNSWTYLFNVMHDPTGLATLLGGPAAMKRQLDAYFNEGHNDHTNEPSHHIPYLYTAIGHPASTQRLVREIAHQNYNATPAGLSGNEDLGQMSAWYVLSAMGFYPLDPAGDEYIVSSPFFSKMTIRFPAGAATGGMAHRGAGDGGEHTLVISAPGAEKRAYVRSLEVDGVRVATPRLKHGQIVTAREILFEMAETPQDWGAY</sequence>
<dbReference type="GO" id="GO:0005829">
    <property type="term" value="C:cytosol"/>
    <property type="evidence" value="ECO:0007669"/>
    <property type="project" value="TreeGrafter"/>
</dbReference>
<evidence type="ECO:0000259" key="3">
    <source>
        <dbReference type="Pfam" id="PF07971"/>
    </source>
</evidence>
<reference evidence="6" key="3">
    <citation type="submission" date="2025-08" db="UniProtKB">
        <authorList>
            <consortium name="RefSeq"/>
        </authorList>
    </citation>
    <scope>IDENTIFICATION</scope>
    <source>
        <strain evidence="6">CBS 342.82</strain>
    </source>
</reference>
<dbReference type="Pfam" id="PF17678">
    <property type="entry name" value="Glyco_hydro_92N"/>
    <property type="match status" value="1"/>
</dbReference>
<dbReference type="InterPro" id="IPR008928">
    <property type="entry name" value="6-hairpin_glycosidase_sf"/>
</dbReference>
<feature type="chain" id="PRO_5026789809" evidence="2">
    <location>
        <begin position="17"/>
        <end position="821"/>
    </location>
</feature>
<dbReference type="InterPro" id="IPR012939">
    <property type="entry name" value="Glyco_hydro_92"/>
</dbReference>
<dbReference type="Gene3D" id="2.70.98.10">
    <property type="match status" value="2"/>
</dbReference>
<feature type="region of interest" description="Disordered" evidence="1">
    <location>
        <begin position="154"/>
        <end position="174"/>
    </location>
</feature>
<keyword evidence="6" id="KW-0378">Hydrolase</keyword>
<dbReference type="InterPro" id="IPR041371">
    <property type="entry name" value="GH92_N"/>
</dbReference>
<organism evidence="6">
    <name type="scientific">Dissoconium aciculare CBS 342.82</name>
    <dbReference type="NCBI Taxonomy" id="1314786"/>
    <lineage>
        <taxon>Eukaryota</taxon>
        <taxon>Fungi</taxon>
        <taxon>Dikarya</taxon>
        <taxon>Ascomycota</taxon>
        <taxon>Pezizomycotina</taxon>
        <taxon>Dothideomycetes</taxon>
        <taxon>Dothideomycetidae</taxon>
        <taxon>Mycosphaerellales</taxon>
        <taxon>Dissoconiaceae</taxon>
        <taxon>Dissoconium</taxon>
    </lineage>
</organism>
<keyword evidence="2" id="KW-0732">Signal</keyword>
<dbReference type="Pfam" id="PF07971">
    <property type="entry name" value="Glyco_hydro_92"/>
    <property type="match status" value="1"/>
</dbReference>
<evidence type="ECO:0000259" key="4">
    <source>
        <dbReference type="Pfam" id="PF17678"/>
    </source>
</evidence>
<reference evidence="6" key="1">
    <citation type="submission" date="2020-01" db="EMBL/GenBank/DDBJ databases">
        <authorList>
            <consortium name="DOE Joint Genome Institute"/>
            <person name="Haridas S."/>
            <person name="Albert R."/>
            <person name="Binder M."/>
            <person name="Bloem J."/>
            <person name="Labutti K."/>
            <person name="Salamov A."/>
            <person name="Andreopoulos B."/>
            <person name="Baker S.E."/>
            <person name="Barry K."/>
            <person name="Bills G."/>
            <person name="Bluhm B.H."/>
            <person name="Cannon C."/>
            <person name="Castanera R."/>
            <person name="Culley D.E."/>
            <person name="Daum C."/>
            <person name="Ezra D."/>
            <person name="Gonzalez J.B."/>
            <person name="Henrissat B."/>
            <person name="Kuo A."/>
            <person name="Liang C."/>
            <person name="Lipzen A."/>
            <person name="Lutzoni F."/>
            <person name="Magnuson J."/>
            <person name="Mondo S."/>
            <person name="Nolan M."/>
            <person name="Ohm R."/>
            <person name="Pangilinan J."/>
            <person name="Park H.-J."/>
            <person name="Ramirez L."/>
            <person name="Alfaro M."/>
            <person name="Sun H."/>
            <person name="Tritt A."/>
            <person name="Yoshinaga Y."/>
            <person name="Zwiers L.-H."/>
            <person name="Turgeon B.G."/>
            <person name="Goodwin S.B."/>
            <person name="Spatafora J.W."/>
            <person name="Crous P.W."/>
            <person name="Grigoriev I.V."/>
        </authorList>
    </citation>
    <scope>NUCLEOTIDE SEQUENCE</scope>
    <source>
        <strain evidence="6">CBS 342.82</strain>
    </source>
</reference>
<dbReference type="Gene3D" id="1.20.1610.10">
    <property type="entry name" value="alpha-1,2-mannosidases domains"/>
    <property type="match status" value="1"/>
</dbReference>
<dbReference type="Gene3D" id="1.20.1050.60">
    <property type="entry name" value="alpha-1,2-mannosidase"/>
    <property type="match status" value="1"/>
</dbReference>
<dbReference type="InterPro" id="IPR014718">
    <property type="entry name" value="GH-type_carb-bd"/>
</dbReference>
<dbReference type="InterPro" id="IPR005887">
    <property type="entry name" value="GH92_a_mannosidase_put"/>
</dbReference>
<dbReference type="NCBIfam" id="TIGR01180">
    <property type="entry name" value="aman2_put"/>
    <property type="match status" value="1"/>
</dbReference>
<accession>A0A6J3M5H9</accession>
<feature type="signal peptide" evidence="2">
    <location>
        <begin position="1"/>
        <end position="16"/>
    </location>
</feature>
<evidence type="ECO:0000256" key="1">
    <source>
        <dbReference type="SAM" id="MobiDB-lite"/>
    </source>
</evidence>
<feature type="domain" description="Glycosyl hydrolase family 92" evidence="3">
    <location>
        <begin position="327"/>
        <end position="812"/>
    </location>
</feature>
<dbReference type="PANTHER" id="PTHR12143:SF43">
    <property type="entry name" value="PUTATIVE-RELATED"/>
    <property type="match status" value="1"/>
</dbReference>
<dbReference type="OrthoDB" id="449263at2759"/>
<dbReference type="GO" id="GO:0000224">
    <property type="term" value="F:peptide-N4-(N-acetyl-beta-glucosaminyl)asparagine amidase activity"/>
    <property type="evidence" value="ECO:0007669"/>
    <property type="project" value="TreeGrafter"/>
</dbReference>
<dbReference type="Proteomes" id="UP000504637">
    <property type="component" value="Unplaced"/>
</dbReference>
<dbReference type="AlphaFoldDB" id="A0A6J3M5H9"/>
<keyword evidence="5" id="KW-1185">Reference proteome</keyword>
<dbReference type="Gene3D" id="3.30.2080.10">
    <property type="entry name" value="GH92 mannosidase domain"/>
    <property type="match status" value="1"/>
</dbReference>
<dbReference type="SUPFAM" id="SSF48208">
    <property type="entry name" value="Six-hairpin glycosidases"/>
    <property type="match status" value="1"/>
</dbReference>
<feature type="compositionally biased region" description="Basic and acidic residues" evidence="1">
    <location>
        <begin position="163"/>
        <end position="174"/>
    </location>
</feature>
<protein>
    <submittedName>
        <fullName evidence="6">Glycoside hydrolase family 92 protein</fullName>
    </submittedName>
</protein>
<name>A0A6J3M5H9_9PEZI</name>
<feature type="domain" description="Glycosyl hydrolase family 92 N-terminal" evidence="4">
    <location>
        <begin position="27"/>
        <end position="321"/>
    </location>
</feature>
<dbReference type="RefSeq" id="XP_033460341.1">
    <property type="nucleotide sequence ID" value="XM_033601311.1"/>
</dbReference>
<evidence type="ECO:0000313" key="6">
    <source>
        <dbReference type="RefSeq" id="XP_033460341.1"/>
    </source>
</evidence>